<gene>
    <name evidence="1" type="ORF">ACOLOM_LOCUS10798</name>
</gene>
<protein>
    <submittedName>
        <fullName evidence="1">6758_t:CDS:1</fullName>
    </submittedName>
</protein>
<organism evidence="1 2">
    <name type="scientific">Acaulospora colombiana</name>
    <dbReference type="NCBI Taxonomy" id="27376"/>
    <lineage>
        <taxon>Eukaryota</taxon>
        <taxon>Fungi</taxon>
        <taxon>Fungi incertae sedis</taxon>
        <taxon>Mucoromycota</taxon>
        <taxon>Glomeromycotina</taxon>
        <taxon>Glomeromycetes</taxon>
        <taxon>Diversisporales</taxon>
        <taxon>Acaulosporaceae</taxon>
        <taxon>Acaulospora</taxon>
    </lineage>
</organism>
<feature type="non-terminal residue" evidence="1">
    <location>
        <position position="1"/>
    </location>
</feature>
<comment type="caution">
    <text evidence="1">The sequence shown here is derived from an EMBL/GenBank/DDBJ whole genome shotgun (WGS) entry which is preliminary data.</text>
</comment>
<keyword evidence="2" id="KW-1185">Reference proteome</keyword>
<reference evidence="1" key="1">
    <citation type="submission" date="2021-06" db="EMBL/GenBank/DDBJ databases">
        <authorList>
            <person name="Kallberg Y."/>
            <person name="Tangrot J."/>
            <person name="Rosling A."/>
        </authorList>
    </citation>
    <scope>NUCLEOTIDE SEQUENCE</scope>
    <source>
        <strain evidence="1">CL356</strain>
    </source>
</reference>
<dbReference type="Proteomes" id="UP000789525">
    <property type="component" value="Unassembled WGS sequence"/>
</dbReference>
<evidence type="ECO:0000313" key="1">
    <source>
        <dbReference type="EMBL" id="CAG8713542.1"/>
    </source>
</evidence>
<name>A0ACA9PJM0_9GLOM</name>
<sequence>NLNQFYNRVVTYVRQLTHDIFAGVKFLHRIGLAILDCTRDYILKSCPSSSEILGFLLHIPHELLTPDLLLEATFKIKLKRSNIERMTKIAIEIEKNNNSGTDTPNPIHSVVKDREAIKAIMKKVKGADKLKIDGIEFKMIGESGNS</sequence>
<dbReference type="EMBL" id="CAJVPT010036069">
    <property type="protein sequence ID" value="CAG8713542.1"/>
    <property type="molecule type" value="Genomic_DNA"/>
</dbReference>
<proteinExistence type="predicted"/>
<accession>A0ACA9PJM0</accession>
<evidence type="ECO:0000313" key="2">
    <source>
        <dbReference type="Proteomes" id="UP000789525"/>
    </source>
</evidence>